<comment type="caution">
    <text evidence="8">The sequence shown here is derived from an EMBL/GenBank/DDBJ whole genome shotgun (WGS) entry which is preliminary data.</text>
</comment>
<dbReference type="PROSITE" id="PS00108">
    <property type="entry name" value="PROTEIN_KINASE_ST"/>
    <property type="match status" value="1"/>
</dbReference>
<name>A0ABR3GAC7_9PEZI</name>
<protein>
    <recommendedName>
        <fullName evidence="7">Protein kinase domain-containing protein</fullName>
    </recommendedName>
</protein>
<evidence type="ECO:0000256" key="1">
    <source>
        <dbReference type="ARBA" id="ARBA00022679"/>
    </source>
</evidence>
<sequence length="514" mass="57061">MPFSEDLDRASSKVALKQHIRAHNELARRPKIPEAAFSKIDDAPTATADLWLKAHDCADEDGKGKALFQIMIERELKDLHERDIEDLAGGHYYLSPEESLLIIPAKNFYAATGGFGVVWNGTIKDNIFAVKTITGAASLALEWKLEREILKSLRHEHLVRLLFSMEQENTVHMIIHPYAPITLSRALAPTGSPIDLKKHGGWLENSFCCLLSALRFLHSKNIKHLDLKPQNILIDDSVSPPNILISNFGASRRFTITSAPDPLEQSEFTRWYTAPEQSISQGRRSTDVFSMAVIFLEIFVFIRMGIKARSPQQILSDPKGLGHEGAGKIGNYRVQSLVGKLSENAVVWLAEVASMIKAMLAYTPMERPTARQAHMKMVHIVVGGAAAELHCPVPTKTGPDMEDDTIWEDRNGDVPASGVLDEFLRTMRKNALVKENNILDTPPETTNTCSPPPTPARLLPTSGSVIPVNTNGADQPESSETPRKRALEDTEQNEAGETEREEEEVHPKRRKSGL</sequence>
<evidence type="ECO:0000313" key="9">
    <source>
        <dbReference type="Proteomes" id="UP001447188"/>
    </source>
</evidence>
<evidence type="ECO:0000256" key="4">
    <source>
        <dbReference type="ARBA" id="ARBA00022840"/>
    </source>
</evidence>
<dbReference type="SMART" id="SM00220">
    <property type="entry name" value="S_TKc"/>
    <property type="match status" value="1"/>
</dbReference>
<keyword evidence="2" id="KW-0547">Nucleotide-binding</keyword>
<proteinExistence type="inferred from homology"/>
<dbReference type="InterPro" id="IPR050339">
    <property type="entry name" value="CC_SR_Kinase"/>
</dbReference>
<feature type="compositionally biased region" description="Acidic residues" evidence="6">
    <location>
        <begin position="489"/>
        <end position="504"/>
    </location>
</feature>
<dbReference type="Pfam" id="PF00069">
    <property type="entry name" value="Pkinase"/>
    <property type="match status" value="1"/>
</dbReference>
<dbReference type="Gene3D" id="3.30.200.20">
    <property type="entry name" value="Phosphorylase Kinase, domain 1"/>
    <property type="match status" value="1"/>
</dbReference>
<feature type="compositionally biased region" description="Polar residues" evidence="6">
    <location>
        <begin position="461"/>
        <end position="479"/>
    </location>
</feature>
<gene>
    <name evidence="8" type="ORF">Q9L58_008244</name>
</gene>
<dbReference type="InterPro" id="IPR008271">
    <property type="entry name" value="Ser/Thr_kinase_AS"/>
</dbReference>
<accession>A0ABR3GAC7</accession>
<feature type="region of interest" description="Disordered" evidence="6">
    <location>
        <begin position="435"/>
        <end position="514"/>
    </location>
</feature>
<dbReference type="InterPro" id="IPR011009">
    <property type="entry name" value="Kinase-like_dom_sf"/>
</dbReference>
<keyword evidence="9" id="KW-1185">Reference proteome</keyword>
<organism evidence="8 9">
    <name type="scientific">Discina gigas</name>
    <dbReference type="NCBI Taxonomy" id="1032678"/>
    <lineage>
        <taxon>Eukaryota</taxon>
        <taxon>Fungi</taxon>
        <taxon>Dikarya</taxon>
        <taxon>Ascomycota</taxon>
        <taxon>Pezizomycotina</taxon>
        <taxon>Pezizomycetes</taxon>
        <taxon>Pezizales</taxon>
        <taxon>Discinaceae</taxon>
        <taxon>Discina</taxon>
    </lineage>
</organism>
<comment type="similarity">
    <text evidence="5">Belongs to the protein kinase superfamily. Ser/Thr protein kinase family. GCN2 subfamily.</text>
</comment>
<dbReference type="InterPro" id="IPR000719">
    <property type="entry name" value="Prot_kinase_dom"/>
</dbReference>
<evidence type="ECO:0000259" key="7">
    <source>
        <dbReference type="PROSITE" id="PS50011"/>
    </source>
</evidence>
<keyword evidence="1" id="KW-0808">Transferase</keyword>
<keyword evidence="3" id="KW-0418">Kinase</keyword>
<evidence type="ECO:0000256" key="5">
    <source>
        <dbReference type="ARBA" id="ARBA00037982"/>
    </source>
</evidence>
<dbReference type="PANTHER" id="PTHR11042">
    <property type="entry name" value="EUKARYOTIC TRANSLATION INITIATION FACTOR 2-ALPHA KINASE EIF2-ALPHA KINASE -RELATED"/>
    <property type="match status" value="1"/>
</dbReference>
<dbReference type="Proteomes" id="UP001447188">
    <property type="component" value="Unassembled WGS sequence"/>
</dbReference>
<evidence type="ECO:0000256" key="3">
    <source>
        <dbReference type="ARBA" id="ARBA00022777"/>
    </source>
</evidence>
<reference evidence="8 9" key="1">
    <citation type="submission" date="2024-02" db="EMBL/GenBank/DDBJ databases">
        <title>Discinaceae phylogenomics.</title>
        <authorList>
            <person name="Dirks A.C."/>
            <person name="James T.Y."/>
        </authorList>
    </citation>
    <scope>NUCLEOTIDE SEQUENCE [LARGE SCALE GENOMIC DNA]</scope>
    <source>
        <strain evidence="8 9">ACD0624</strain>
    </source>
</reference>
<dbReference type="CDD" id="cd00180">
    <property type="entry name" value="PKc"/>
    <property type="match status" value="1"/>
</dbReference>
<evidence type="ECO:0000256" key="2">
    <source>
        <dbReference type="ARBA" id="ARBA00022741"/>
    </source>
</evidence>
<dbReference type="PROSITE" id="PS50011">
    <property type="entry name" value="PROTEIN_KINASE_DOM"/>
    <property type="match status" value="1"/>
</dbReference>
<dbReference type="EMBL" id="JBBBZM010000147">
    <property type="protein sequence ID" value="KAL0632870.1"/>
    <property type="molecule type" value="Genomic_DNA"/>
</dbReference>
<dbReference type="Gene3D" id="1.10.510.10">
    <property type="entry name" value="Transferase(Phosphotransferase) domain 1"/>
    <property type="match status" value="1"/>
</dbReference>
<dbReference type="SUPFAM" id="SSF56112">
    <property type="entry name" value="Protein kinase-like (PK-like)"/>
    <property type="match status" value="1"/>
</dbReference>
<feature type="domain" description="Protein kinase" evidence="7">
    <location>
        <begin position="104"/>
        <end position="382"/>
    </location>
</feature>
<evidence type="ECO:0000313" key="8">
    <source>
        <dbReference type="EMBL" id="KAL0632870.1"/>
    </source>
</evidence>
<keyword evidence="4" id="KW-0067">ATP-binding</keyword>
<evidence type="ECO:0000256" key="6">
    <source>
        <dbReference type="SAM" id="MobiDB-lite"/>
    </source>
</evidence>